<keyword evidence="6" id="KW-1185">Reference proteome</keyword>
<dbReference type="SUPFAM" id="SSF51206">
    <property type="entry name" value="cAMP-binding domain-like"/>
    <property type="match status" value="1"/>
</dbReference>
<evidence type="ECO:0000256" key="1">
    <source>
        <dbReference type="ARBA" id="ARBA00023122"/>
    </source>
</evidence>
<proteinExistence type="predicted"/>
<dbReference type="InterPro" id="IPR000644">
    <property type="entry name" value="CBS_dom"/>
</dbReference>
<evidence type="ECO:0000256" key="2">
    <source>
        <dbReference type="PROSITE-ProRule" id="PRU00703"/>
    </source>
</evidence>
<protein>
    <recommendedName>
        <fullName evidence="7">Nucleotidyltransferase</fullName>
    </recommendedName>
</protein>
<dbReference type="PROSITE" id="PS50042">
    <property type="entry name" value="CNMP_BINDING_3"/>
    <property type="match status" value="1"/>
</dbReference>
<dbReference type="InterPro" id="IPR005105">
    <property type="entry name" value="GlnD_Uridyltrans_N"/>
</dbReference>
<dbReference type="SMART" id="SM00116">
    <property type="entry name" value="CBS"/>
    <property type="match status" value="2"/>
</dbReference>
<accession>A0A1E5L811</accession>
<keyword evidence="1 2" id="KW-0129">CBS domain</keyword>
<dbReference type="CDD" id="cd05401">
    <property type="entry name" value="NT_GlnE_GlnD_like"/>
    <property type="match status" value="1"/>
</dbReference>
<evidence type="ECO:0000313" key="5">
    <source>
        <dbReference type="EMBL" id="OEH86198.1"/>
    </source>
</evidence>
<dbReference type="PANTHER" id="PTHR43080">
    <property type="entry name" value="CBS DOMAIN-CONTAINING PROTEIN CBSX3, MITOCHONDRIAL"/>
    <property type="match status" value="1"/>
</dbReference>
<gene>
    <name evidence="5" type="ORF">BHU72_11720</name>
</gene>
<dbReference type="CDD" id="cd00038">
    <property type="entry name" value="CAP_ED"/>
    <property type="match status" value="1"/>
</dbReference>
<dbReference type="Pfam" id="PF03445">
    <property type="entry name" value="DUF294"/>
    <property type="match status" value="1"/>
</dbReference>
<dbReference type="PANTHER" id="PTHR43080:SF2">
    <property type="entry name" value="CBS DOMAIN-CONTAINING PROTEIN"/>
    <property type="match status" value="1"/>
</dbReference>
<dbReference type="Gene3D" id="2.60.120.10">
    <property type="entry name" value="Jelly Rolls"/>
    <property type="match status" value="1"/>
</dbReference>
<name>A0A1E5L811_9FIRM</name>
<evidence type="ECO:0000259" key="4">
    <source>
        <dbReference type="PROSITE" id="PS51371"/>
    </source>
</evidence>
<dbReference type="RefSeq" id="WP_069701426.1">
    <property type="nucleotide sequence ID" value="NZ_MJAT01000006.1"/>
</dbReference>
<dbReference type="Pfam" id="PF00571">
    <property type="entry name" value="CBS"/>
    <property type="match status" value="2"/>
</dbReference>
<dbReference type="STRING" id="1390249.BHU72_11720"/>
<feature type="domain" description="CBS" evidence="4">
    <location>
        <begin position="233"/>
        <end position="289"/>
    </location>
</feature>
<feature type="domain" description="Cyclic nucleotide-binding" evidence="3">
    <location>
        <begin position="14"/>
        <end position="134"/>
    </location>
</feature>
<comment type="caution">
    <text evidence="5">The sequence shown here is derived from an EMBL/GenBank/DDBJ whole genome shotgun (WGS) entry which is preliminary data.</text>
</comment>
<feature type="domain" description="CBS" evidence="4">
    <location>
        <begin position="166"/>
        <end position="224"/>
    </location>
</feature>
<dbReference type="InterPro" id="IPR051257">
    <property type="entry name" value="Diverse_CBS-Domain"/>
</dbReference>
<evidence type="ECO:0000259" key="3">
    <source>
        <dbReference type="PROSITE" id="PS50042"/>
    </source>
</evidence>
<dbReference type="AlphaFoldDB" id="A0A1E5L811"/>
<organism evidence="5 6">
    <name type="scientific">Desulfuribacillus stibiiarsenatis</name>
    <dbReference type="NCBI Taxonomy" id="1390249"/>
    <lineage>
        <taxon>Bacteria</taxon>
        <taxon>Bacillati</taxon>
        <taxon>Bacillota</taxon>
        <taxon>Desulfuribacillia</taxon>
        <taxon>Desulfuribacillales</taxon>
        <taxon>Desulfuribacillaceae</taxon>
        <taxon>Desulfuribacillus</taxon>
    </lineage>
</organism>
<dbReference type="OrthoDB" id="9810963at2"/>
<dbReference type="SMART" id="SM00100">
    <property type="entry name" value="cNMP"/>
    <property type="match status" value="1"/>
</dbReference>
<sequence length="636" mass="72344">MEQKTRDILVQTSPFNKLPTSAIDELVEKAYLKTYNEQEFVFKEKEALNEVYVVIEGMAMAMLTMSDGEESVIEFFRPGSFFGEAAAMAASAPPISVQAVQPLTCLALSRQTFLELVNSNPAFSEEMTRTISERLLKIYRELHEEISHHKLGIETLPFRKKIGEFMTARVLTCPPSEKITQIAKLFLEHKISSIVVTKKNDNVPMGIVTESDLIKKVIAKEKDITNITAVEIMGHPLHTIEANAYYYDALLKMVQNHIKHLPVIEDDKLIGIVTVKDLMKARSVGTLSIVDSIEKQSTIEELANAQKEIDKVLEALINEQAPAYEISTILTEFQDRVVRKIIQIVEKQMIDDGLGAPPVEYCWLSLGDAGRKEQILRTFQTNALLYNDPPPNRVQKVEEYFTAFTEKIVRGLEDCGLLASEQNITANNPAWCLSLTNWFKQVNQWLNSSKQDEIQLSTYLLDFRFIYGKKRIAEDLRYYIIDQAKPATMFVHNLASIELQKDVPIDVLGQIVTAQSGEDKGLIDLRNDGFMHIVNCVRLYALRFGAEKNSTFERIDELVDMGHFSKFEAKKYKEALEILLKLSLEANIRKRKLNKKPNHKVEPHMLGKDELEILKEALLTTQKLQKSVANFLVTKD</sequence>
<dbReference type="SUPFAM" id="SSF54631">
    <property type="entry name" value="CBS-domain pair"/>
    <property type="match status" value="1"/>
</dbReference>
<dbReference type="Gene3D" id="3.10.580.10">
    <property type="entry name" value="CBS-domain"/>
    <property type="match status" value="1"/>
</dbReference>
<reference evidence="5 6" key="1">
    <citation type="submission" date="2016-09" db="EMBL/GenBank/DDBJ databases">
        <title>Desulfuribacillus arsenicus sp. nov., an obligately anaerobic, dissimilatory arsenic- and antimonate-reducing bacterium isolated from anoxic sediments.</title>
        <authorList>
            <person name="Abin C.A."/>
            <person name="Hollibaugh J.T."/>
        </authorList>
    </citation>
    <scope>NUCLEOTIDE SEQUENCE [LARGE SCALE GENOMIC DNA]</scope>
    <source>
        <strain evidence="5 6">MLFW-2</strain>
    </source>
</reference>
<dbReference type="InterPro" id="IPR018490">
    <property type="entry name" value="cNMP-bd_dom_sf"/>
</dbReference>
<evidence type="ECO:0000313" key="6">
    <source>
        <dbReference type="Proteomes" id="UP000095255"/>
    </source>
</evidence>
<dbReference type="EMBL" id="MJAT01000006">
    <property type="protein sequence ID" value="OEH86198.1"/>
    <property type="molecule type" value="Genomic_DNA"/>
</dbReference>
<dbReference type="Pfam" id="PF10335">
    <property type="entry name" value="DUF294_C"/>
    <property type="match status" value="1"/>
</dbReference>
<dbReference type="InterPro" id="IPR018821">
    <property type="entry name" value="DUF294_put_nucleoTrafse_sb-bd"/>
</dbReference>
<dbReference type="InterPro" id="IPR000595">
    <property type="entry name" value="cNMP-bd_dom"/>
</dbReference>
<evidence type="ECO:0008006" key="7">
    <source>
        <dbReference type="Google" id="ProtNLM"/>
    </source>
</evidence>
<dbReference type="InterPro" id="IPR046342">
    <property type="entry name" value="CBS_dom_sf"/>
</dbReference>
<dbReference type="Pfam" id="PF00027">
    <property type="entry name" value="cNMP_binding"/>
    <property type="match status" value="1"/>
</dbReference>
<dbReference type="GO" id="GO:0008773">
    <property type="term" value="F:[protein-PII] uridylyltransferase activity"/>
    <property type="evidence" value="ECO:0007669"/>
    <property type="project" value="InterPro"/>
</dbReference>
<dbReference type="PROSITE" id="PS51371">
    <property type="entry name" value="CBS"/>
    <property type="match status" value="2"/>
</dbReference>
<dbReference type="Proteomes" id="UP000095255">
    <property type="component" value="Unassembled WGS sequence"/>
</dbReference>
<dbReference type="InterPro" id="IPR014710">
    <property type="entry name" value="RmlC-like_jellyroll"/>
</dbReference>